<keyword evidence="2" id="KW-0238">DNA-binding</keyword>
<dbReference type="GO" id="GO:0045892">
    <property type="term" value="P:negative regulation of DNA-templated transcription"/>
    <property type="evidence" value="ECO:0007669"/>
    <property type="project" value="TreeGrafter"/>
</dbReference>
<keyword evidence="1" id="KW-0805">Transcription regulation</keyword>
<protein>
    <submittedName>
        <fullName evidence="5">GntR family transcriptional regulator</fullName>
    </submittedName>
</protein>
<dbReference type="EMBL" id="LZIN01000109">
    <property type="protein sequence ID" value="OBF99196.1"/>
    <property type="molecule type" value="Genomic_DNA"/>
</dbReference>
<dbReference type="SMART" id="SM00345">
    <property type="entry name" value="HTH_GNTR"/>
    <property type="match status" value="1"/>
</dbReference>
<dbReference type="Pfam" id="PF07702">
    <property type="entry name" value="UTRA"/>
    <property type="match status" value="1"/>
</dbReference>
<evidence type="ECO:0000256" key="1">
    <source>
        <dbReference type="ARBA" id="ARBA00023015"/>
    </source>
</evidence>
<dbReference type="InterPro" id="IPR036388">
    <property type="entry name" value="WH-like_DNA-bd_sf"/>
</dbReference>
<sequence length="246" mass="27249">MTDHRYLKVARVLRKEIADGVYPIGSQLPTEHELCERFTVSRYTVREALRRLREDNLVVSRPRAGTVVIPRTVTNCYAHDVVSIDDLVAFAAGSSFEIDSNAMITIDDDDVAARTGLPAGSDWLAVRGNRRAENQTAPICRTEYYINRAFAGVGRLLQRHSGPIFPLIEDVFGVSIVEVRQHIRAVIITAELAEQLAVEPGAAALQMQRSYTTSEGEIAQVTVNTHAGDDYRYSMTLHRVTGQPGP</sequence>
<proteinExistence type="predicted"/>
<dbReference type="RefSeq" id="WP_064857224.1">
    <property type="nucleotide sequence ID" value="NZ_LZIM01000049.1"/>
</dbReference>
<dbReference type="SMART" id="SM00866">
    <property type="entry name" value="UTRA"/>
    <property type="match status" value="1"/>
</dbReference>
<evidence type="ECO:0000259" key="4">
    <source>
        <dbReference type="PROSITE" id="PS50949"/>
    </source>
</evidence>
<dbReference type="CDD" id="cd07377">
    <property type="entry name" value="WHTH_GntR"/>
    <property type="match status" value="1"/>
</dbReference>
<evidence type="ECO:0000313" key="6">
    <source>
        <dbReference type="Proteomes" id="UP000093985"/>
    </source>
</evidence>
<dbReference type="InterPro" id="IPR036390">
    <property type="entry name" value="WH_DNA-bd_sf"/>
</dbReference>
<comment type="caution">
    <text evidence="5">The sequence shown here is derived from an EMBL/GenBank/DDBJ whole genome shotgun (WGS) entry which is preliminary data.</text>
</comment>
<dbReference type="AlphaFoldDB" id="A0A1A2E231"/>
<dbReference type="InterPro" id="IPR000524">
    <property type="entry name" value="Tscrpt_reg_HTH_GntR"/>
</dbReference>
<organism evidence="5 6">
    <name type="scientific">Mycolicibacter sinensis (strain JDM601)</name>
    <name type="common">Mycobacterium sinense</name>
    <dbReference type="NCBI Taxonomy" id="875328"/>
    <lineage>
        <taxon>Bacteria</taxon>
        <taxon>Bacillati</taxon>
        <taxon>Actinomycetota</taxon>
        <taxon>Actinomycetes</taxon>
        <taxon>Mycobacteriales</taxon>
        <taxon>Mycobacteriaceae</taxon>
        <taxon>Mycolicibacter</taxon>
    </lineage>
</organism>
<dbReference type="InterPro" id="IPR028978">
    <property type="entry name" value="Chorismate_lyase_/UTRA_dom_sf"/>
</dbReference>
<dbReference type="GO" id="GO:0003700">
    <property type="term" value="F:DNA-binding transcription factor activity"/>
    <property type="evidence" value="ECO:0007669"/>
    <property type="project" value="InterPro"/>
</dbReference>
<feature type="domain" description="HTH gntR-type" evidence="4">
    <location>
        <begin position="3"/>
        <end position="71"/>
    </location>
</feature>
<dbReference type="Proteomes" id="UP000093985">
    <property type="component" value="Unassembled WGS sequence"/>
</dbReference>
<dbReference type="SUPFAM" id="SSF46785">
    <property type="entry name" value="Winged helix' DNA-binding domain"/>
    <property type="match status" value="1"/>
</dbReference>
<dbReference type="PRINTS" id="PR00035">
    <property type="entry name" value="HTHGNTR"/>
</dbReference>
<dbReference type="OrthoDB" id="7363114at2"/>
<dbReference type="SUPFAM" id="SSF64288">
    <property type="entry name" value="Chorismate lyase-like"/>
    <property type="match status" value="1"/>
</dbReference>
<gene>
    <name evidence="5" type="ORF">A5771_19690</name>
</gene>
<keyword evidence="3" id="KW-0804">Transcription</keyword>
<evidence type="ECO:0000313" key="5">
    <source>
        <dbReference type="EMBL" id="OBF99196.1"/>
    </source>
</evidence>
<dbReference type="PANTHER" id="PTHR44846:SF17">
    <property type="entry name" value="GNTR-FAMILY TRANSCRIPTIONAL REGULATOR"/>
    <property type="match status" value="1"/>
</dbReference>
<dbReference type="Pfam" id="PF00392">
    <property type="entry name" value="GntR"/>
    <property type="match status" value="1"/>
</dbReference>
<name>A0A1A2E231_MYCSD</name>
<dbReference type="PANTHER" id="PTHR44846">
    <property type="entry name" value="MANNOSYL-D-GLYCERATE TRANSPORT/METABOLISM SYSTEM REPRESSOR MNGR-RELATED"/>
    <property type="match status" value="1"/>
</dbReference>
<dbReference type="Gene3D" id="1.10.10.10">
    <property type="entry name" value="Winged helix-like DNA-binding domain superfamily/Winged helix DNA-binding domain"/>
    <property type="match status" value="1"/>
</dbReference>
<dbReference type="GO" id="GO:0003677">
    <property type="term" value="F:DNA binding"/>
    <property type="evidence" value="ECO:0007669"/>
    <property type="project" value="UniProtKB-KW"/>
</dbReference>
<evidence type="ECO:0000256" key="3">
    <source>
        <dbReference type="ARBA" id="ARBA00023163"/>
    </source>
</evidence>
<reference evidence="6" key="1">
    <citation type="submission" date="2016-06" db="EMBL/GenBank/DDBJ databases">
        <authorList>
            <person name="Sutton G."/>
            <person name="Brinkac L."/>
            <person name="Sanka R."/>
            <person name="Adams M."/>
            <person name="Lau E."/>
            <person name="Mehaffy C."/>
            <person name="Tameris M."/>
            <person name="Hatherill M."/>
            <person name="Hanekom W."/>
            <person name="Mahomed H."/>
            <person name="Mcshane H."/>
        </authorList>
    </citation>
    <scope>NUCLEOTIDE SEQUENCE [LARGE SCALE GENOMIC DNA]</scope>
    <source>
        <strain evidence="6">852014-51077_SCH5608930-a</strain>
    </source>
</reference>
<dbReference type="PROSITE" id="PS50949">
    <property type="entry name" value="HTH_GNTR"/>
    <property type="match status" value="1"/>
</dbReference>
<dbReference type="Gene3D" id="3.40.1410.10">
    <property type="entry name" value="Chorismate lyase-like"/>
    <property type="match status" value="1"/>
</dbReference>
<dbReference type="InterPro" id="IPR050679">
    <property type="entry name" value="Bact_HTH_transcr_reg"/>
</dbReference>
<accession>A0A1A2E231</accession>
<dbReference type="InterPro" id="IPR011663">
    <property type="entry name" value="UTRA"/>
</dbReference>
<evidence type="ECO:0000256" key="2">
    <source>
        <dbReference type="ARBA" id="ARBA00023125"/>
    </source>
</evidence>